<dbReference type="PROSITE" id="PS50048">
    <property type="entry name" value="ZN2_CY6_FUNGAL_2"/>
    <property type="match status" value="1"/>
</dbReference>
<name>C7YJA6_FUSV7</name>
<keyword evidence="4" id="KW-0732">Signal</keyword>
<dbReference type="InterPro" id="IPR036864">
    <property type="entry name" value="Zn2-C6_fun-type_DNA-bd_sf"/>
</dbReference>
<keyword evidence="1" id="KW-0479">Metal-binding</keyword>
<evidence type="ECO:0000256" key="2">
    <source>
        <dbReference type="ARBA" id="ARBA00023242"/>
    </source>
</evidence>
<dbReference type="GO" id="GO:0006351">
    <property type="term" value="P:DNA-templated transcription"/>
    <property type="evidence" value="ECO:0007669"/>
    <property type="project" value="InterPro"/>
</dbReference>
<gene>
    <name evidence="6" type="ORF">NECHADRAFT_75612</name>
</gene>
<dbReference type="InParanoid" id="C7YJA6"/>
<feature type="region of interest" description="Disordered" evidence="3">
    <location>
        <begin position="442"/>
        <end position="463"/>
    </location>
</feature>
<dbReference type="CDD" id="cd00067">
    <property type="entry name" value="GAL4"/>
    <property type="match status" value="1"/>
</dbReference>
<dbReference type="PROSITE" id="PS00463">
    <property type="entry name" value="ZN2_CY6_FUNGAL_1"/>
    <property type="match status" value="1"/>
</dbReference>
<keyword evidence="2" id="KW-0539">Nucleus</keyword>
<dbReference type="AlphaFoldDB" id="C7YJA6"/>
<dbReference type="EMBL" id="GG698896">
    <property type="protein sequence ID" value="EEU48946.1"/>
    <property type="molecule type" value="Genomic_DNA"/>
</dbReference>
<dbReference type="VEuPathDB" id="FungiDB:NECHADRAFT_75612"/>
<proteinExistence type="predicted"/>
<dbReference type="Pfam" id="PF00172">
    <property type="entry name" value="Zn_clus"/>
    <property type="match status" value="1"/>
</dbReference>
<dbReference type="SUPFAM" id="SSF57701">
    <property type="entry name" value="Zn2/Cys6 DNA-binding domain"/>
    <property type="match status" value="1"/>
</dbReference>
<feature type="chain" id="PRO_5002987299" description="Zn(2)-C6 fungal-type domain-containing protein" evidence="4">
    <location>
        <begin position="18"/>
        <end position="975"/>
    </location>
</feature>
<dbReference type="SMART" id="SM00066">
    <property type="entry name" value="GAL4"/>
    <property type="match status" value="1"/>
</dbReference>
<dbReference type="GO" id="GO:0000981">
    <property type="term" value="F:DNA-binding transcription factor activity, RNA polymerase II-specific"/>
    <property type="evidence" value="ECO:0007669"/>
    <property type="project" value="InterPro"/>
</dbReference>
<sequence>MQSVFVALFAIAGIASAGPAVEKRAECPGTGAYYVCGNNNFRGYCSVDPCAIPWCPDFKLKTCEPATTEKPAGESPTTTVISEPAPTAEVKNPGAFPPGDVCPPGLGRLQVCANNGFRGCCKAEACGVAWCPDYKPGTYEPVKTMKLKVRQSDPTVCAPGTGFFQSCSNGFRGCCKTDACAGKAPVCPSAQVKARQSDPTVCAPGTGFFQSCSNGFRGCCKADACAGKAPVCPQSVNVKARQSDPTVCAPGTGFFQSCSNGFRGCCKADACAGKAPVCPQPKIKARQSDPTVCAPGTGFFQSCSNGFRGCCKADACAGKAPVCPQSVNVKARQSDPTVCAPGTGFFQSCSNGFRGCCKKDACAGKAPICPHPAENFTSFTITSIHFPHRMRLRQAGRQARQGLVSQACELCRRRKVKCDADRPECGNCRALKLPCEYSAQRKKRGPKPRSLSTIETRDDGEQAQSSTIILSPSMPQVPVPVIGSSPLSSAVTPTTIAYSPQTDAGSPCIALAPRKESPAGKVHQTLTSTLEALAQSPEHIIEECIDINMLLRFPTIPVIQPDAIRRESHLLLPTSRHLFDAITNSNQISSSQGSLMRTFAHLTTVFACVCCRMPKNSNLNGREALITAFLEATRGMMACCEDWDVSHANSTSLVIRMYQSAAQHHLGKTRASWLMMGQAIRLALDMRLYDEVSHQDLDPLEDKLRRNVYGLLCVGDMSASILNNRPLAFHEICLDETYTPVEVYSDFSLLSSESGLFEPPYEQRFHQGFYLCHDLWKAATNILLDMKLLTQTLTSSGFQLCSQDPSQQRIMQSYMSFCGLLDSLPAWLRDPERHIAGNEIATAFQQRTFWYQRADLVVTFHCLRLVILQRAAQKGFCALLGLTNDLDMLALRKIEIASDLVSVVEGIPFDALQVNGEPLVEKLRQIGVSLLEIAHQNENTAISGRAQSLLSPIIDTIARLDSRVSDELSAYPGLA</sequence>
<dbReference type="KEGG" id="nhe:NECHADRAFT_75612"/>
<dbReference type="RefSeq" id="XP_003054659.1">
    <property type="nucleotide sequence ID" value="XM_003054613.1"/>
</dbReference>
<evidence type="ECO:0000259" key="5">
    <source>
        <dbReference type="PROSITE" id="PS50048"/>
    </source>
</evidence>
<dbReference type="eggNOG" id="ENOG502RS6Y">
    <property type="taxonomic scope" value="Eukaryota"/>
</dbReference>
<dbReference type="Proteomes" id="UP000005206">
    <property type="component" value="Chromosome 1"/>
</dbReference>
<feature type="domain" description="Zn(2)-C6 fungal-type" evidence="5">
    <location>
        <begin position="407"/>
        <end position="437"/>
    </location>
</feature>
<dbReference type="GO" id="GO:0003677">
    <property type="term" value="F:DNA binding"/>
    <property type="evidence" value="ECO:0007669"/>
    <property type="project" value="InterPro"/>
</dbReference>
<dbReference type="PANTHER" id="PTHR31668">
    <property type="entry name" value="GLUCOSE TRANSPORT TRANSCRIPTION REGULATOR RGT1-RELATED-RELATED"/>
    <property type="match status" value="1"/>
</dbReference>
<dbReference type="OrthoDB" id="3692311at2759"/>
<evidence type="ECO:0000313" key="6">
    <source>
        <dbReference type="EMBL" id="EEU48946.1"/>
    </source>
</evidence>
<dbReference type="InterPro" id="IPR001138">
    <property type="entry name" value="Zn2Cys6_DnaBD"/>
</dbReference>
<reference evidence="6 7" key="1">
    <citation type="journal article" date="2009" name="PLoS Genet.">
        <title>The genome of Nectria haematococca: contribution of supernumerary chromosomes to gene expansion.</title>
        <authorList>
            <person name="Coleman J.J."/>
            <person name="Rounsley S.D."/>
            <person name="Rodriguez-Carres M."/>
            <person name="Kuo A."/>
            <person name="Wasmann C.C."/>
            <person name="Grimwood J."/>
            <person name="Schmutz J."/>
            <person name="Taga M."/>
            <person name="White G.J."/>
            <person name="Zhou S."/>
            <person name="Schwartz D.C."/>
            <person name="Freitag M."/>
            <person name="Ma L.J."/>
            <person name="Danchin E.G."/>
            <person name="Henrissat B."/>
            <person name="Coutinho P.M."/>
            <person name="Nelson D.R."/>
            <person name="Straney D."/>
            <person name="Napoli C.A."/>
            <person name="Barker B.M."/>
            <person name="Gribskov M."/>
            <person name="Rep M."/>
            <person name="Kroken S."/>
            <person name="Molnar I."/>
            <person name="Rensing C."/>
            <person name="Kennell J.C."/>
            <person name="Zamora J."/>
            <person name="Farman M.L."/>
            <person name="Selker E.U."/>
            <person name="Salamov A."/>
            <person name="Shapiro H."/>
            <person name="Pangilinan J."/>
            <person name="Lindquist E."/>
            <person name="Lamers C."/>
            <person name="Grigoriev I.V."/>
            <person name="Geiser D.M."/>
            <person name="Covert S.F."/>
            <person name="Temporini E."/>
            <person name="Vanetten H.D."/>
        </authorList>
    </citation>
    <scope>NUCLEOTIDE SEQUENCE [LARGE SCALE GENOMIC DNA]</scope>
    <source>
        <strain evidence="7">ATCC MYA-4622 / CBS 123669 / FGSC 9596 / NRRL 45880 / 77-13-4</strain>
    </source>
</reference>
<dbReference type="InterPro" id="IPR050797">
    <property type="entry name" value="Carb_Metab_Trans_Reg"/>
</dbReference>
<dbReference type="SMART" id="SM00906">
    <property type="entry name" value="Fungal_trans"/>
    <property type="match status" value="1"/>
</dbReference>
<accession>C7YJA6</accession>
<evidence type="ECO:0000256" key="3">
    <source>
        <dbReference type="SAM" id="MobiDB-lite"/>
    </source>
</evidence>
<feature type="signal peptide" evidence="4">
    <location>
        <begin position="1"/>
        <end position="17"/>
    </location>
</feature>
<organism evidence="6 7">
    <name type="scientific">Fusarium vanettenii (strain ATCC MYA-4622 / CBS 123669 / FGSC 9596 / NRRL 45880 / 77-13-4)</name>
    <name type="common">Fusarium solani subsp. pisi</name>
    <dbReference type="NCBI Taxonomy" id="660122"/>
    <lineage>
        <taxon>Eukaryota</taxon>
        <taxon>Fungi</taxon>
        <taxon>Dikarya</taxon>
        <taxon>Ascomycota</taxon>
        <taxon>Pezizomycotina</taxon>
        <taxon>Sordariomycetes</taxon>
        <taxon>Hypocreomycetidae</taxon>
        <taxon>Hypocreales</taxon>
        <taxon>Nectriaceae</taxon>
        <taxon>Fusarium</taxon>
        <taxon>Fusarium solani species complex</taxon>
        <taxon>Fusarium vanettenii</taxon>
    </lineage>
</organism>
<evidence type="ECO:0000256" key="1">
    <source>
        <dbReference type="ARBA" id="ARBA00022723"/>
    </source>
</evidence>
<dbReference type="GeneID" id="9676580"/>
<dbReference type="Gene3D" id="4.10.240.10">
    <property type="entry name" value="Zn(2)-C6 fungal-type DNA-binding domain"/>
    <property type="match status" value="1"/>
</dbReference>
<dbReference type="GO" id="GO:0008270">
    <property type="term" value="F:zinc ion binding"/>
    <property type="evidence" value="ECO:0007669"/>
    <property type="project" value="InterPro"/>
</dbReference>
<dbReference type="CDD" id="cd12148">
    <property type="entry name" value="fungal_TF_MHR"/>
    <property type="match status" value="1"/>
</dbReference>
<dbReference type="HOGENOM" id="CLU_304631_0_0_1"/>
<feature type="region of interest" description="Disordered" evidence="3">
    <location>
        <begin position="67"/>
        <end position="92"/>
    </location>
</feature>
<evidence type="ECO:0000313" key="7">
    <source>
        <dbReference type="Proteomes" id="UP000005206"/>
    </source>
</evidence>
<evidence type="ECO:0000256" key="4">
    <source>
        <dbReference type="SAM" id="SignalP"/>
    </source>
</evidence>
<protein>
    <recommendedName>
        <fullName evidence="5">Zn(2)-C6 fungal-type domain-containing protein</fullName>
    </recommendedName>
</protein>
<dbReference type="InterPro" id="IPR007219">
    <property type="entry name" value="XnlR_reg_dom"/>
</dbReference>
<keyword evidence="7" id="KW-1185">Reference proteome</keyword>